<dbReference type="EMBL" id="VDEP01000001">
    <property type="protein sequence ID" value="KAA1139272.1"/>
    <property type="molecule type" value="Genomic_DNA"/>
</dbReference>
<comment type="caution">
    <text evidence="2">The sequence shown here is derived from an EMBL/GenBank/DDBJ whole genome shotgun (WGS) entry which is preliminary data.</text>
</comment>
<gene>
    <name evidence="2" type="ORF">PGTUg99_037620</name>
</gene>
<feature type="compositionally biased region" description="Polar residues" evidence="1">
    <location>
        <begin position="1"/>
        <end position="12"/>
    </location>
</feature>
<sequence>MLGRPNTATTILSDDWTRGTSPRPLINLAGQPTDPCGRAGFEPRTWPSRLGHLAGRSALDIPGSVCHLTLAYPPVVPLQLGGFLFNRQNNPSLMSSRVNNVRLSFQ</sequence>
<dbReference type="Proteomes" id="UP000325313">
    <property type="component" value="Unassembled WGS sequence"/>
</dbReference>
<protein>
    <submittedName>
        <fullName evidence="2">Uncharacterized protein</fullName>
    </submittedName>
</protein>
<proteinExistence type="predicted"/>
<organism evidence="2 3">
    <name type="scientific">Puccinia graminis f. sp. tritici</name>
    <dbReference type="NCBI Taxonomy" id="56615"/>
    <lineage>
        <taxon>Eukaryota</taxon>
        <taxon>Fungi</taxon>
        <taxon>Dikarya</taxon>
        <taxon>Basidiomycota</taxon>
        <taxon>Pucciniomycotina</taxon>
        <taxon>Pucciniomycetes</taxon>
        <taxon>Pucciniales</taxon>
        <taxon>Pucciniaceae</taxon>
        <taxon>Puccinia</taxon>
    </lineage>
</organism>
<evidence type="ECO:0000313" key="2">
    <source>
        <dbReference type="EMBL" id="KAA1139272.1"/>
    </source>
</evidence>
<reference evidence="2 3" key="1">
    <citation type="submission" date="2019-05" db="EMBL/GenBank/DDBJ databases">
        <title>Emergence of the Ug99 lineage of the wheat stem rust pathogen through somatic hybridization.</title>
        <authorList>
            <person name="Li F."/>
            <person name="Upadhyaya N.M."/>
            <person name="Sperschneider J."/>
            <person name="Matny O."/>
            <person name="Nguyen-Phuc H."/>
            <person name="Mago R."/>
            <person name="Raley C."/>
            <person name="Miller M.E."/>
            <person name="Silverstein K.A.T."/>
            <person name="Henningsen E."/>
            <person name="Hirsch C.D."/>
            <person name="Visser B."/>
            <person name="Pretorius Z.A."/>
            <person name="Steffenson B.J."/>
            <person name="Schwessinger B."/>
            <person name="Dodds P.N."/>
            <person name="Figueroa M."/>
        </authorList>
    </citation>
    <scope>NUCLEOTIDE SEQUENCE [LARGE SCALE GENOMIC DNA]</scope>
    <source>
        <strain evidence="2 3">Ug99</strain>
    </source>
</reference>
<dbReference type="AlphaFoldDB" id="A0A5B0SMW8"/>
<name>A0A5B0SMW8_PUCGR</name>
<evidence type="ECO:0000313" key="3">
    <source>
        <dbReference type="Proteomes" id="UP000325313"/>
    </source>
</evidence>
<feature type="region of interest" description="Disordered" evidence="1">
    <location>
        <begin position="1"/>
        <end position="34"/>
    </location>
</feature>
<accession>A0A5B0SMW8</accession>
<evidence type="ECO:0000256" key="1">
    <source>
        <dbReference type="SAM" id="MobiDB-lite"/>
    </source>
</evidence>